<dbReference type="OrthoDB" id="1534087at2759"/>
<feature type="domain" description="ORC1/DEAH AAA+ ATPase" evidence="1">
    <location>
        <begin position="183"/>
        <end position="283"/>
    </location>
</feature>
<dbReference type="GO" id="GO:0043531">
    <property type="term" value="F:ADP binding"/>
    <property type="evidence" value="ECO:0007669"/>
    <property type="project" value="InterPro"/>
</dbReference>
<dbReference type="PRINTS" id="PR00364">
    <property type="entry name" value="DISEASERSIST"/>
</dbReference>
<evidence type="ECO:0000313" key="3">
    <source>
        <dbReference type="Proteomes" id="UP000054279"/>
    </source>
</evidence>
<evidence type="ECO:0000259" key="1">
    <source>
        <dbReference type="Pfam" id="PF13401"/>
    </source>
</evidence>
<keyword evidence="3" id="KW-1185">Reference proteome</keyword>
<dbReference type="InterPro" id="IPR049945">
    <property type="entry name" value="AAA_22"/>
</dbReference>
<sequence>MPYVAGIAGVLKGVITIRQEMKDAEEYSQEVVDNILDLSSDILLRLQRISDSIGKDILVSFQNDLMEYHEFLKEVYNDLKEYIQGYQDQHRLVRWMYRNTDTIKKIEKKTQKIKEKYESRLIFNIAIMIATAQVTDLHKAHSIESVYQLSLPPWSPIPTPPAMFGRESEMEVMLSHLRVNKPLHLAILGLGGIGKTTLALHFLHTHEVTSSYPSQLFISCEGRSSLNELLWDIAEKIQIPSARRKEYLQDRILEELKNHSAIICLDNMDTLWEPSKLRESVEGFLGCLSSLKNLGLLITLRGTQRPNRVTWPGPFLAPLSPLNVENSYQTFEHIVQAPADDIIQRLIKEMEGIPLAITLISYLIRDQIESAESLWSRWQQEKTAVLEIGYDRMSSLKNSIKLSLNSSRMTNDARSLLQLLSSLPEGFSVSTEMLEHVTGYIPQFQQAFAVLKSTALVYIDEQCTGKRIRVLSPIKHVILECNSSSSFLKSATKFYANLIQSYNPSDNEAHNPIWTSSRQLLNGQIGQDI</sequence>
<dbReference type="PANTHER" id="PTHR23155:SF1228">
    <property type="entry name" value="NB-ARC DOMAIN CONTAINING PROTEIN, EXPRESSED"/>
    <property type="match status" value="1"/>
</dbReference>
<dbReference type="PANTHER" id="PTHR23155">
    <property type="entry name" value="DISEASE RESISTANCE PROTEIN RP"/>
    <property type="match status" value="1"/>
</dbReference>
<dbReference type="AlphaFoldDB" id="A0A0C9TGR8"/>
<organism evidence="2 3">
    <name type="scientific">Sphaerobolus stellatus (strain SS14)</name>
    <dbReference type="NCBI Taxonomy" id="990650"/>
    <lineage>
        <taxon>Eukaryota</taxon>
        <taxon>Fungi</taxon>
        <taxon>Dikarya</taxon>
        <taxon>Basidiomycota</taxon>
        <taxon>Agaricomycotina</taxon>
        <taxon>Agaricomycetes</taxon>
        <taxon>Phallomycetidae</taxon>
        <taxon>Geastrales</taxon>
        <taxon>Sphaerobolaceae</taxon>
        <taxon>Sphaerobolus</taxon>
    </lineage>
</organism>
<dbReference type="Proteomes" id="UP000054279">
    <property type="component" value="Unassembled WGS sequence"/>
</dbReference>
<dbReference type="HOGENOM" id="CLU_006580_1_0_1"/>
<dbReference type="Pfam" id="PF13401">
    <property type="entry name" value="AAA_22"/>
    <property type="match status" value="1"/>
</dbReference>
<name>A0A0C9TGR8_SPHS4</name>
<reference evidence="2 3" key="1">
    <citation type="submission" date="2014-06" db="EMBL/GenBank/DDBJ databases">
        <title>Evolutionary Origins and Diversification of the Mycorrhizal Mutualists.</title>
        <authorList>
            <consortium name="DOE Joint Genome Institute"/>
            <consortium name="Mycorrhizal Genomics Consortium"/>
            <person name="Kohler A."/>
            <person name="Kuo A."/>
            <person name="Nagy L.G."/>
            <person name="Floudas D."/>
            <person name="Copeland A."/>
            <person name="Barry K.W."/>
            <person name="Cichocki N."/>
            <person name="Veneault-Fourrey C."/>
            <person name="LaButti K."/>
            <person name="Lindquist E.A."/>
            <person name="Lipzen A."/>
            <person name="Lundell T."/>
            <person name="Morin E."/>
            <person name="Murat C."/>
            <person name="Riley R."/>
            <person name="Ohm R."/>
            <person name="Sun H."/>
            <person name="Tunlid A."/>
            <person name="Henrissat B."/>
            <person name="Grigoriev I.V."/>
            <person name="Hibbett D.S."/>
            <person name="Martin F."/>
        </authorList>
    </citation>
    <scope>NUCLEOTIDE SEQUENCE [LARGE SCALE GENOMIC DNA]</scope>
    <source>
        <strain evidence="2 3">SS14</strain>
    </source>
</reference>
<dbReference type="EMBL" id="KN837301">
    <property type="protein sequence ID" value="KIJ28638.1"/>
    <property type="molecule type" value="Genomic_DNA"/>
</dbReference>
<dbReference type="InterPro" id="IPR044974">
    <property type="entry name" value="Disease_R_plants"/>
</dbReference>
<evidence type="ECO:0000313" key="2">
    <source>
        <dbReference type="EMBL" id="KIJ28638.1"/>
    </source>
</evidence>
<dbReference type="SUPFAM" id="SSF52540">
    <property type="entry name" value="P-loop containing nucleoside triphosphate hydrolases"/>
    <property type="match status" value="1"/>
</dbReference>
<dbReference type="InterPro" id="IPR027417">
    <property type="entry name" value="P-loop_NTPase"/>
</dbReference>
<dbReference type="Gene3D" id="3.40.50.300">
    <property type="entry name" value="P-loop containing nucleotide triphosphate hydrolases"/>
    <property type="match status" value="1"/>
</dbReference>
<accession>A0A0C9TGR8</accession>
<gene>
    <name evidence="2" type="ORF">M422DRAFT_270040</name>
</gene>
<protein>
    <recommendedName>
        <fullName evidence="1">ORC1/DEAH AAA+ ATPase domain-containing protein</fullName>
    </recommendedName>
</protein>
<dbReference type="GO" id="GO:0098542">
    <property type="term" value="P:defense response to other organism"/>
    <property type="evidence" value="ECO:0007669"/>
    <property type="project" value="TreeGrafter"/>
</dbReference>
<proteinExistence type="predicted"/>